<accession>A0ABU0E4J9</accession>
<dbReference type="RefSeq" id="WP_307408558.1">
    <property type="nucleotide sequence ID" value="NZ_JAUSUR010000004.1"/>
</dbReference>
<comment type="caution">
    <text evidence="2">The sequence shown here is derived from an EMBL/GenBank/DDBJ whole genome shotgun (WGS) entry which is preliminary data.</text>
</comment>
<keyword evidence="1" id="KW-0472">Membrane</keyword>
<keyword evidence="1" id="KW-0812">Transmembrane</keyword>
<keyword evidence="3" id="KW-1185">Reference proteome</keyword>
<evidence type="ECO:0000313" key="3">
    <source>
        <dbReference type="Proteomes" id="UP001230220"/>
    </source>
</evidence>
<dbReference type="Proteomes" id="UP001230220">
    <property type="component" value="Unassembled WGS sequence"/>
</dbReference>
<keyword evidence="1" id="KW-1133">Transmembrane helix</keyword>
<sequence>MGNNFISLVNHQLGLIIIIVILTYVIYKIMIPYIIIFKKDYSRIYQDFFVKEIKKMLIYNKRFFLIIEDIDRLQEDEALSVFRTISNINSSFLLRENILGLLSYDDGIFEFSTQGKRIYDDLENKLVLDNVESYYDPQQSMITYFTQIHDFIIKEYELRGQSDDIIKVLKKLDGNVFRLINKVKGFNFRDLKRIISIINQNYYEIVENEEEIIDKINMVEKDVKERVKRKKIKRKS</sequence>
<protein>
    <recommendedName>
        <fullName evidence="4">KAP NTPase domain-containing protein</fullName>
    </recommendedName>
</protein>
<dbReference type="EMBL" id="JAUSUR010000004">
    <property type="protein sequence ID" value="MDQ0361654.1"/>
    <property type="molecule type" value="Genomic_DNA"/>
</dbReference>
<evidence type="ECO:0008006" key="4">
    <source>
        <dbReference type="Google" id="ProtNLM"/>
    </source>
</evidence>
<gene>
    <name evidence="2" type="ORF">J2S15_002404</name>
</gene>
<reference evidence="2 3" key="1">
    <citation type="submission" date="2023-07" db="EMBL/GenBank/DDBJ databases">
        <title>Genomic Encyclopedia of Type Strains, Phase IV (KMG-IV): sequencing the most valuable type-strain genomes for metagenomic binning, comparative biology and taxonomic classification.</title>
        <authorList>
            <person name="Goeker M."/>
        </authorList>
    </citation>
    <scope>NUCLEOTIDE SEQUENCE [LARGE SCALE GENOMIC DNA]</scope>
    <source>
        <strain evidence="2 3">DSM 16784</strain>
    </source>
</reference>
<evidence type="ECO:0000313" key="2">
    <source>
        <dbReference type="EMBL" id="MDQ0361654.1"/>
    </source>
</evidence>
<name>A0ABU0E4J9_9FIRM</name>
<feature type="transmembrane region" description="Helical" evidence="1">
    <location>
        <begin position="12"/>
        <end position="36"/>
    </location>
</feature>
<proteinExistence type="predicted"/>
<organism evidence="2 3">
    <name type="scientific">Breznakia pachnodae</name>
    <dbReference type="NCBI Taxonomy" id="265178"/>
    <lineage>
        <taxon>Bacteria</taxon>
        <taxon>Bacillati</taxon>
        <taxon>Bacillota</taxon>
        <taxon>Erysipelotrichia</taxon>
        <taxon>Erysipelotrichales</taxon>
        <taxon>Erysipelotrichaceae</taxon>
        <taxon>Breznakia</taxon>
    </lineage>
</organism>
<evidence type="ECO:0000256" key="1">
    <source>
        <dbReference type="SAM" id="Phobius"/>
    </source>
</evidence>